<reference evidence="10" key="1">
    <citation type="submission" date="2017-11" db="EMBL/GenBank/DDBJ databases">
        <title>The draft genome sequence of Chromatocurvus sp. F02.</title>
        <authorList>
            <person name="Du Z.-J."/>
            <person name="Chang Y.-Q."/>
        </authorList>
    </citation>
    <scope>NUCLEOTIDE SEQUENCE [LARGE SCALE GENOMIC DNA]</scope>
    <source>
        <strain evidence="10">F02</strain>
    </source>
</reference>
<dbReference type="SUPFAM" id="SSF46626">
    <property type="entry name" value="Cytochrome c"/>
    <property type="match status" value="1"/>
</dbReference>
<protein>
    <recommendedName>
        <fullName evidence="8">Cytochrome c domain-containing protein</fullName>
    </recommendedName>
</protein>
<dbReference type="EMBL" id="PKLZ01000002">
    <property type="protein sequence ID" value="PLW83618.1"/>
    <property type="molecule type" value="Genomic_DNA"/>
</dbReference>
<feature type="domain" description="Cytochrome c" evidence="8">
    <location>
        <begin position="37"/>
        <end position="137"/>
    </location>
</feature>
<feature type="chain" id="PRO_5015008609" description="Cytochrome c domain-containing protein" evidence="7">
    <location>
        <begin position="34"/>
        <end position="137"/>
    </location>
</feature>
<evidence type="ECO:0000256" key="5">
    <source>
        <dbReference type="ARBA" id="ARBA00023004"/>
    </source>
</evidence>
<dbReference type="Proteomes" id="UP000234845">
    <property type="component" value="Unassembled WGS sequence"/>
</dbReference>
<feature type="signal peptide" evidence="7">
    <location>
        <begin position="1"/>
        <end position="33"/>
    </location>
</feature>
<sequence>MAFRGVTLMVSKGRRLLAAMILAGLGPVAPHLAADNCDIDRGARLFAKCAMCHPRDETGVSGAGPNLAGIIGRTIADADGFPYSVAMSGMDGIWTPERLDAFLAAPMAYIPGTTMGFGGLRNPADRENLLCYLASEQ</sequence>
<keyword evidence="3 6" id="KW-0479">Metal-binding</keyword>
<keyword evidence="2 6" id="KW-0349">Heme</keyword>
<evidence type="ECO:0000256" key="4">
    <source>
        <dbReference type="ARBA" id="ARBA00022982"/>
    </source>
</evidence>
<keyword evidence="4" id="KW-0249">Electron transport</keyword>
<dbReference type="Pfam" id="PF00034">
    <property type="entry name" value="Cytochrom_C"/>
    <property type="match status" value="1"/>
</dbReference>
<dbReference type="PRINTS" id="PR00604">
    <property type="entry name" value="CYTCHRMECIAB"/>
</dbReference>
<evidence type="ECO:0000313" key="10">
    <source>
        <dbReference type="Proteomes" id="UP000234845"/>
    </source>
</evidence>
<dbReference type="InterPro" id="IPR036909">
    <property type="entry name" value="Cyt_c-like_dom_sf"/>
</dbReference>
<evidence type="ECO:0000259" key="8">
    <source>
        <dbReference type="PROSITE" id="PS51007"/>
    </source>
</evidence>
<evidence type="ECO:0000256" key="3">
    <source>
        <dbReference type="ARBA" id="ARBA00022723"/>
    </source>
</evidence>
<dbReference type="GO" id="GO:0020037">
    <property type="term" value="F:heme binding"/>
    <property type="evidence" value="ECO:0007669"/>
    <property type="project" value="InterPro"/>
</dbReference>
<dbReference type="PROSITE" id="PS51007">
    <property type="entry name" value="CYTC"/>
    <property type="match status" value="1"/>
</dbReference>
<gene>
    <name evidence="9" type="ORF">CWI75_04515</name>
</gene>
<evidence type="ECO:0000313" key="9">
    <source>
        <dbReference type="EMBL" id="PLW83618.1"/>
    </source>
</evidence>
<keyword evidence="5 6" id="KW-0408">Iron</keyword>
<keyword evidence="1" id="KW-0813">Transport</keyword>
<dbReference type="InterPro" id="IPR002327">
    <property type="entry name" value="Cyt_c_1A/1B"/>
</dbReference>
<keyword evidence="7" id="KW-0732">Signal</keyword>
<comment type="caution">
    <text evidence="9">The sequence shown here is derived from an EMBL/GenBank/DDBJ whole genome shotgun (WGS) entry which is preliminary data.</text>
</comment>
<evidence type="ECO:0000256" key="2">
    <source>
        <dbReference type="ARBA" id="ARBA00022617"/>
    </source>
</evidence>
<name>A0A2N5Y5F5_9GAMM</name>
<evidence type="ECO:0000256" key="6">
    <source>
        <dbReference type="PROSITE-ProRule" id="PRU00433"/>
    </source>
</evidence>
<evidence type="ECO:0000256" key="1">
    <source>
        <dbReference type="ARBA" id="ARBA00022448"/>
    </source>
</evidence>
<accession>A0A2N5Y5F5</accession>
<dbReference type="GO" id="GO:0009055">
    <property type="term" value="F:electron transfer activity"/>
    <property type="evidence" value="ECO:0007669"/>
    <property type="project" value="InterPro"/>
</dbReference>
<organism evidence="9 10">
    <name type="scientific">Kineobactrum sediminis</name>
    <dbReference type="NCBI Taxonomy" id="1905677"/>
    <lineage>
        <taxon>Bacteria</taxon>
        <taxon>Pseudomonadati</taxon>
        <taxon>Pseudomonadota</taxon>
        <taxon>Gammaproteobacteria</taxon>
        <taxon>Cellvibrionales</taxon>
        <taxon>Halieaceae</taxon>
        <taxon>Kineobactrum</taxon>
    </lineage>
</organism>
<dbReference type="PANTHER" id="PTHR11961">
    <property type="entry name" value="CYTOCHROME C"/>
    <property type="match status" value="1"/>
</dbReference>
<evidence type="ECO:0000256" key="7">
    <source>
        <dbReference type="SAM" id="SignalP"/>
    </source>
</evidence>
<dbReference type="Gene3D" id="1.10.760.10">
    <property type="entry name" value="Cytochrome c-like domain"/>
    <property type="match status" value="1"/>
</dbReference>
<keyword evidence="10" id="KW-1185">Reference proteome</keyword>
<dbReference type="InterPro" id="IPR009056">
    <property type="entry name" value="Cyt_c-like_dom"/>
</dbReference>
<dbReference type="GO" id="GO:0046872">
    <property type="term" value="F:metal ion binding"/>
    <property type="evidence" value="ECO:0007669"/>
    <property type="project" value="UniProtKB-KW"/>
</dbReference>
<proteinExistence type="predicted"/>
<dbReference type="AlphaFoldDB" id="A0A2N5Y5F5"/>